<dbReference type="EMBL" id="CP000916">
    <property type="protein sequence ID" value="ACM22372.1"/>
    <property type="molecule type" value="Genomic_DNA"/>
</dbReference>
<dbReference type="STRING" id="309803.CTN_0196"/>
<protein>
    <submittedName>
        <fullName evidence="2">Uncharacterized protein</fullName>
    </submittedName>
</protein>
<dbReference type="RefSeq" id="WP_012645082.1">
    <property type="nucleotide sequence ID" value="NC_011978.1"/>
</dbReference>
<feature type="chain" id="PRO_5002885462" evidence="1">
    <location>
        <begin position="21"/>
        <end position="411"/>
    </location>
</feature>
<dbReference type="AlphaFoldDB" id="B9KBH6"/>
<dbReference type="HOGENOM" id="CLU_658775_0_0_0"/>
<dbReference type="Proteomes" id="UP000000445">
    <property type="component" value="Chromosome"/>
</dbReference>
<keyword evidence="1" id="KW-0732">Signal</keyword>
<evidence type="ECO:0000256" key="1">
    <source>
        <dbReference type="SAM" id="SignalP"/>
    </source>
</evidence>
<reference evidence="2 3" key="1">
    <citation type="journal article" date="2009" name="Biosci. Biotechnol. Biochem.">
        <title>WeGAS: a web-based microbial genome annotation system.</title>
        <authorList>
            <person name="Lee D."/>
            <person name="Seo H."/>
            <person name="Park C."/>
            <person name="Park K."/>
        </authorList>
    </citation>
    <scope>NUCLEOTIDE SEQUENCE [LARGE SCALE GENOMIC DNA]</scope>
    <source>
        <strain evidence="3">ATCC 49049 / DSM 4359 / NBRC 107923 / NS-E</strain>
    </source>
</reference>
<evidence type="ECO:0000313" key="2">
    <source>
        <dbReference type="EMBL" id="ACM22372.1"/>
    </source>
</evidence>
<evidence type="ECO:0000313" key="3">
    <source>
        <dbReference type="Proteomes" id="UP000000445"/>
    </source>
</evidence>
<feature type="signal peptide" evidence="1">
    <location>
        <begin position="1"/>
        <end position="20"/>
    </location>
</feature>
<name>B9KBH6_THENN</name>
<proteinExistence type="predicted"/>
<organism evidence="2 3">
    <name type="scientific">Thermotoga neapolitana (strain ATCC 49049 / DSM 4359 / NBRC 107923 / NS-E)</name>
    <dbReference type="NCBI Taxonomy" id="309803"/>
    <lineage>
        <taxon>Bacteria</taxon>
        <taxon>Thermotogati</taxon>
        <taxon>Thermotogota</taxon>
        <taxon>Thermotogae</taxon>
        <taxon>Thermotogales</taxon>
        <taxon>Thermotogaceae</taxon>
        <taxon>Thermotoga</taxon>
    </lineage>
</organism>
<dbReference type="eggNOG" id="ENOG5033DRJ">
    <property type="taxonomic scope" value="Bacteria"/>
</dbReference>
<gene>
    <name evidence="2" type="ordered locus">CTN_0196</name>
</gene>
<accession>B9KBH6</accession>
<sequence>MKKLLALFLVLGLLVTAAFAYEDVVKVNVSGTGYFKAILDEEGIDLEGGISDLSVSLSPSSGSVTAPATITAEFSIDILGKTASLSKISVTTDLFDLTYYNSDIYGDGYVFYYVGDRTLEFTPNLGLEGISLTVYFADIVSETDTDNATNDTNNYFDDAVALKVGVTNLDLLDATLFGAFYDTDTDVATSAYGYAAHLNLTGKDILEGLSVNLAYAYEATASYLVEAAYSKSFEMDPVTLTVSPYFVYSEGAPTYYDDDSVDGDGWTAPWGSKLAKADLKAEAGVTDEVTFSAELTPTYDLAANSFSLPVTLTLAYASDIASANVKASWSDAVAAATDVTIDADLTVTAVENLTVKAAARYLVATNELGYNVDTSYVYGPLTTGFFFGTLFDDTIHDYFTWYLYLKAEVEF</sequence>
<keyword evidence="3" id="KW-1185">Reference proteome</keyword>
<dbReference type="KEGG" id="tna:CTN_0196"/>